<dbReference type="Pfam" id="PF01546">
    <property type="entry name" value="Peptidase_M20"/>
    <property type="match status" value="1"/>
</dbReference>
<sequence>MKTNILEGTKAIHQDMKEWMDHMHQFPELAMQETETAKFIAEKVKSFGFEVAQGIGKTGIVASMTLGDNKKSIGLRADFDALPIQEDNQLAYKSKVEGRAHLCGHDGHTTMLLGAAKYLSQAKNFNGTVRLIFQPAEETMQGGPAMIQDGLFEKFPVDAVYGMHNMPGLEMGKLYFREGETMAAVDNWEIELTGKGSHGSMPELGIDPVVCGASLVMALQTIVSRNVSPWQNSVVTVGAFLSGNAGNAVPQNAILRLSIRNMDPQLREKVLDRIRTMTKAQAEAFNCQYEIREGIPGAVLVNTPENTQWAAGVARDVFGQEKVEDTLHPYMGSEDFAFMLQKKQGTYCMLGNGDTPMVHHPQYIFNQEILPIGAAYWVGLTEAYLQ</sequence>
<evidence type="ECO:0000259" key="3">
    <source>
        <dbReference type="Pfam" id="PF07687"/>
    </source>
</evidence>
<evidence type="ECO:0000313" key="4">
    <source>
        <dbReference type="EMBL" id="QHL86843.1"/>
    </source>
</evidence>
<feature type="binding site" evidence="2">
    <location>
        <position position="105"/>
    </location>
    <ligand>
        <name>Mn(2+)</name>
        <dbReference type="ChEBI" id="CHEBI:29035"/>
        <label>2</label>
    </ligand>
</feature>
<protein>
    <submittedName>
        <fullName evidence="4">Amidohydrolase</fullName>
    </submittedName>
</protein>
<dbReference type="InterPro" id="IPR036264">
    <property type="entry name" value="Bact_exopeptidase_dim_dom"/>
</dbReference>
<keyword evidence="2" id="KW-0479">Metal-binding</keyword>
<feature type="binding site" evidence="2">
    <location>
        <position position="103"/>
    </location>
    <ligand>
        <name>Mn(2+)</name>
        <dbReference type="ChEBI" id="CHEBI:29035"/>
        <label>2</label>
    </ligand>
</feature>
<dbReference type="Gene3D" id="3.40.630.10">
    <property type="entry name" value="Zn peptidases"/>
    <property type="match status" value="1"/>
</dbReference>
<feature type="binding site" evidence="2">
    <location>
        <position position="164"/>
    </location>
    <ligand>
        <name>Mn(2+)</name>
        <dbReference type="ChEBI" id="CHEBI:29035"/>
        <label>2</label>
    </ligand>
</feature>
<dbReference type="Pfam" id="PF07687">
    <property type="entry name" value="M20_dimer"/>
    <property type="match status" value="1"/>
</dbReference>
<dbReference type="PANTHER" id="PTHR11014:SF63">
    <property type="entry name" value="METALLOPEPTIDASE, PUTATIVE (AFU_ORTHOLOGUE AFUA_6G09600)-RELATED"/>
    <property type="match status" value="1"/>
</dbReference>
<dbReference type="InterPro" id="IPR002933">
    <property type="entry name" value="Peptidase_M20"/>
</dbReference>
<feature type="binding site" evidence="2">
    <location>
        <position position="138"/>
    </location>
    <ligand>
        <name>Mn(2+)</name>
        <dbReference type="ChEBI" id="CHEBI:29035"/>
        <label>2</label>
    </ligand>
</feature>
<dbReference type="EMBL" id="CP047897">
    <property type="protein sequence ID" value="QHL86843.1"/>
    <property type="molecule type" value="Genomic_DNA"/>
</dbReference>
<dbReference type="NCBIfam" id="TIGR01891">
    <property type="entry name" value="amidohydrolases"/>
    <property type="match status" value="1"/>
</dbReference>
<dbReference type="PANTHER" id="PTHR11014">
    <property type="entry name" value="PEPTIDASE M20 FAMILY MEMBER"/>
    <property type="match status" value="1"/>
</dbReference>
<keyword evidence="2" id="KW-0464">Manganese</keyword>
<dbReference type="GO" id="GO:0019877">
    <property type="term" value="P:diaminopimelate biosynthetic process"/>
    <property type="evidence" value="ECO:0007669"/>
    <property type="project" value="UniProtKB-ARBA"/>
</dbReference>
<dbReference type="InterPro" id="IPR017439">
    <property type="entry name" value="Amidohydrolase"/>
</dbReference>
<dbReference type="Proteomes" id="UP000464214">
    <property type="component" value="Chromosome"/>
</dbReference>
<dbReference type="SUPFAM" id="SSF55031">
    <property type="entry name" value="Bacterial exopeptidase dimerisation domain"/>
    <property type="match status" value="1"/>
</dbReference>
<evidence type="ECO:0000313" key="5">
    <source>
        <dbReference type="Proteomes" id="UP000464214"/>
    </source>
</evidence>
<evidence type="ECO:0000256" key="2">
    <source>
        <dbReference type="PIRSR" id="PIRSR005962-1"/>
    </source>
</evidence>
<keyword evidence="5" id="KW-1185">Reference proteome</keyword>
<feature type="domain" description="Peptidase M20 dimerisation" evidence="3">
    <location>
        <begin position="188"/>
        <end position="283"/>
    </location>
</feature>
<dbReference type="InterPro" id="IPR011650">
    <property type="entry name" value="Peptidase_M20_dimer"/>
</dbReference>
<dbReference type="RefSeq" id="WP_160689637.1">
    <property type="nucleotide sequence ID" value="NZ_CP047897.1"/>
</dbReference>
<dbReference type="SUPFAM" id="SSF53187">
    <property type="entry name" value="Zn-dependent exopeptidases"/>
    <property type="match status" value="1"/>
</dbReference>
<dbReference type="GO" id="GO:0046872">
    <property type="term" value="F:metal ion binding"/>
    <property type="evidence" value="ECO:0007669"/>
    <property type="project" value="UniProtKB-KW"/>
</dbReference>
<evidence type="ECO:0000256" key="1">
    <source>
        <dbReference type="ARBA" id="ARBA00022801"/>
    </source>
</evidence>
<comment type="cofactor">
    <cofactor evidence="2">
        <name>Mn(2+)</name>
        <dbReference type="ChEBI" id="CHEBI:29035"/>
    </cofactor>
    <text evidence="2">The Mn(2+) ion enhances activity.</text>
</comment>
<keyword evidence="1 4" id="KW-0378">Hydrolase</keyword>
<dbReference type="KEGG" id="nib:GU926_05075"/>
<dbReference type="CDD" id="cd05666">
    <property type="entry name" value="M20_Acy1-like"/>
    <property type="match status" value="1"/>
</dbReference>
<organism evidence="4 5">
    <name type="scientific">Nibribacter ruber</name>
    <dbReference type="NCBI Taxonomy" id="2698458"/>
    <lineage>
        <taxon>Bacteria</taxon>
        <taxon>Pseudomonadati</taxon>
        <taxon>Bacteroidota</taxon>
        <taxon>Cytophagia</taxon>
        <taxon>Cytophagales</taxon>
        <taxon>Hymenobacteraceae</taxon>
        <taxon>Nibribacter</taxon>
    </lineage>
</organism>
<name>A0A6P1P0G5_9BACT</name>
<dbReference type="GO" id="GO:0050118">
    <property type="term" value="F:N-acetyldiaminopimelate deacetylase activity"/>
    <property type="evidence" value="ECO:0007669"/>
    <property type="project" value="UniProtKB-ARBA"/>
</dbReference>
<gene>
    <name evidence="4" type="ORF">GU926_05075</name>
</gene>
<dbReference type="Gene3D" id="3.30.70.360">
    <property type="match status" value="1"/>
</dbReference>
<accession>A0A6P1P0G5</accession>
<feature type="binding site" evidence="2">
    <location>
        <position position="359"/>
    </location>
    <ligand>
        <name>Mn(2+)</name>
        <dbReference type="ChEBI" id="CHEBI:29035"/>
        <label>2</label>
    </ligand>
</feature>
<dbReference type="AlphaFoldDB" id="A0A6P1P0G5"/>
<proteinExistence type="predicted"/>
<dbReference type="PIRSF" id="PIRSF005962">
    <property type="entry name" value="Pept_M20D_amidohydro"/>
    <property type="match status" value="1"/>
</dbReference>
<dbReference type="FunFam" id="3.30.70.360:FF:000001">
    <property type="entry name" value="N-acetyldiaminopimelate deacetylase"/>
    <property type="match status" value="1"/>
</dbReference>
<reference evidence="4 5" key="1">
    <citation type="submission" date="2020-01" db="EMBL/GenBank/DDBJ databases">
        <authorList>
            <person name="Kim M."/>
        </authorList>
    </citation>
    <scope>NUCLEOTIDE SEQUENCE [LARGE SCALE GENOMIC DNA]</scope>
    <source>
        <strain evidence="4 5">BT10</strain>
    </source>
</reference>